<evidence type="ECO:0000313" key="1">
    <source>
        <dbReference type="EMBL" id="KHS44144.1"/>
    </source>
</evidence>
<dbReference type="EMBL" id="JRVC01000018">
    <property type="protein sequence ID" value="KHS44144.1"/>
    <property type="molecule type" value="Genomic_DNA"/>
</dbReference>
<reference evidence="1 2" key="1">
    <citation type="submission" date="2014-10" db="EMBL/GenBank/DDBJ databases">
        <title>Draft genome sequence of Novosphingobium subterraneum DSM 12447.</title>
        <authorList>
            <person name="Gan H.M."/>
            <person name="Gan H.Y."/>
            <person name="Savka M.A."/>
        </authorList>
    </citation>
    <scope>NUCLEOTIDE SEQUENCE [LARGE SCALE GENOMIC DNA]</scope>
    <source>
        <strain evidence="1 2">DSM 12447</strain>
    </source>
</reference>
<proteinExistence type="predicted"/>
<protein>
    <recommendedName>
        <fullName evidence="3">Flagellin N-methylase</fullName>
    </recommendedName>
</protein>
<dbReference type="InterPro" id="IPR005358">
    <property type="entry name" value="Puta_zinc/iron-chelating_dom"/>
</dbReference>
<gene>
    <name evidence="1" type="ORF">NJ75_03353</name>
</gene>
<dbReference type="STRING" id="48936.NJ75_03353"/>
<evidence type="ECO:0000313" key="2">
    <source>
        <dbReference type="Proteomes" id="UP000031338"/>
    </source>
</evidence>
<keyword evidence="2" id="KW-1185">Reference proteome</keyword>
<name>A0A0B9A0N3_9SPHN</name>
<evidence type="ECO:0008006" key="3">
    <source>
        <dbReference type="Google" id="ProtNLM"/>
    </source>
</evidence>
<dbReference type="Pfam" id="PF03692">
    <property type="entry name" value="CxxCxxCC"/>
    <property type="match status" value="1"/>
</dbReference>
<organism evidence="1 2">
    <name type="scientific">Novosphingobium subterraneum</name>
    <dbReference type="NCBI Taxonomy" id="48936"/>
    <lineage>
        <taxon>Bacteria</taxon>
        <taxon>Pseudomonadati</taxon>
        <taxon>Pseudomonadota</taxon>
        <taxon>Alphaproteobacteria</taxon>
        <taxon>Sphingomonadales</taxon>
        <taxon>Sphingomonadaceae</taxon>
        <taxon>Novosphingobium</taxon>
    </lineage>
</organism>
<dbReference type="Proteomes" id="UP000031338">
    <property type="component" value="Unassembled WGS sequence"/>
</dbReference>
<dbReference type="PATRIC" id="fig|48936.3.peg.3376"/>
<sequence length="251" mass="27360">MELHFECTQCGRCCHDLRLTLSVAEACAWAGRGHQVDLLTEAWPWPDDGASSDAGMAWRKATSFAVRVGDVPFRINLRLVARHEGACPHLLPDMRCGNYEARPRICRIYPLESRPFEAVEPVRRKCPPEAWHDDLPLLERDGEPSDSAAGEVLAAHRQAMIDDVPVKARLASALGFAETAFAGEGMAVCEVAPLALLTVVEEVSSGRWDVAQGWAIVTNRTSTAQMLANLDCPVRLVSAGPAYLPAFADEA</sequence>
<accession>A0A0B9A0N3</accession>
<dbReference type="RefSeq" id="WP_052242583.1">
    <property type="nucleotide sequence ID" value="NZ_JRVC01000018.1"/>
</dbReference>
<comment type="caution">
    <text evidence="1">The sequence shown here is derived from an EMBL/GenBank/DDBJ whole genome shotgun (WGS) entry which is preliminary data.</text>
</comment>
<dbReference type="AlphaFoldDB" id="A0A0B9A0N3"/>